<gene>
    <name evidence="1" type="ORF">DHETER_LOCUS7905</name>
</gene>
<sequence length="280" mass="32362">MSGKSTAKVDTEENSIKINIEFGDQGCKDLEISLNNKLLNKEDSSDFQLGEKEVKYLLLTLNDEYKTYQKNMNLRTNVFAAQFFIAGFSIFLGQLFTYESKSDTTNFIKNIGGSQLPTIFGAAGTLVTLITGYLNYLNEKKYDDCSTEISSNVFKLNNLNIDKEFIQKSRTIDKSRSYFRKPRSYSRKPNNRSRFHSESNNSEDSRKYEISSLIDLYITSLKQRNRVLFRERFIDIIVSVLFFLFILSISYFLSLTLQGGNSQDYILDVAKFLNFFATFR</sequence>
<evidence type="ECO:0000313" key="2">
    <source>
        <dbReference type="Proteomes" id="UP000789702"/>
    </source>
</evidence>
<proteinExistence type="predicted"/>
<keyword evidence="2" id="KW-1185">Reference proteome</keyword>
<organism evidence="1 2">
    <name type="scientific">Dentiscutata heterogama</name>
    <dbReference type="NCBI Taxonomy" id="1316150"/>
    <lineage>
        <taxon>Eukaryota</taxon>
        <taxon>Fungi</taxon>
        <taxon>Fungi incertae sedis</taxon>
        <taxon>Mucoromycota</taxon>
        <taxon>Glomeromycotina</taxon>
        <taxon>Glomeromycetes</taxon>
        <taxon>Diversisporales</taxon>
        <taxon>Gigasporaceae</taxon>
        <taxon>Dentiscutata</taxon>
    </lineage>
</organism>
<comment type="caution">
    <text evidence="1">The sequence shown here is derived from an EMBL/GenBank/DDBJ whole genome shotgun (WGS) entry which is preliminary data.</text>
</comment>
<dbReference type="EMBL" id="CAJVPU010011808">
    <property type="protein sequence ID" value="CAG8618076.1"/>
    <property type="molecule type" value="Genomic_DNA"/>
</dbReference>
<dbReference type="Proteomes" id="UP000789702">
    <property type="component" value="Unassembled WGS sequence"/>
</dbReference>
<accession>A0ACA9MZE1</accession>
<reference evidence="1" key="1">
    <citation type="submission" date="2021-06" db="EMBL/GenBank/DDBJ databases">
        <authorList>
            <person name="Kallberg Y."/>
            <person name="Tangrot J."/>
            <person name="Rosling A."/>
        </authorList>
    </citation>
    <scope>NUCLEOTIDE SEQUENCE</scope>
    <source>
        <strain evidence="1">IL203A</strain>
    </source>
</reference>
<evidence type="ECO:0000313" key="1">
    <source>
        <dbReference type="EMBL" id="CAG8618076.1"/>
    </source>
</evidence>
<name>A0ACA9MZE1_9GLOM</name>
<protein>
    <submittedName>
        <fullName evidence="1">7822_t:CDS:1</fullName>
    </submittedName>
</protein>